<gene>
    <name evidence="2" type="ORF">PC113_g8928</name>
    <name evidence="4" type="ORF">PC115_g7901</name>
    <name evidence="3" type="ORF">PC117_g19058</name>
    <name evidence="5" type="ORF">PC118_g4800</name>
    <name evidence="6" type="ORF">PC129_g6682</name>
</gene>
<protein>
    <submittedName>
        <fullName evidence="5">Uncharacterized protein</fullName>
    </submittedName>
</protein>
<dbReference type="AlphaFoldDB" id="A0A8T1GDF0"/>
<organism evidence="5 7">
    <name type="scientific">Phytophthora cactorum</name>
    <dbReference type="NCBI Taxonomy" id="29920"/>
    <lineage>
        <taxon>Eukaryota</taxon>
        <taxon>Sar</taxon>
        <taxon>Stramenopiles</taxon>
        <taxon>Oomycota</taxon>
        <taxon>Peronosporomycetes</taxon>
        <taxon>Peronosporales</taxon>
        <taxon>Peronosporaceae</taxon>
        <taxon>Phytophthora</taxon>
    </lineage>
</organism>
<dbReference type="Proteomes" id="UP000774804">
    <property type="component" value="Unassembled WGS sequence"/>
</dbReference>
<feature type="compositionally biased region" description="Basic residues" evidence="1">
    <location>
        <begin position="1"/>
        <end position="13"/>
    </location>
</feature>
<evidence type="ECO:0000313" key="5">
    <source>
        <dbReference type="EMBL" id="KAG2991984.1"/>
    </source>
</evidence>
<dbReference type="Proteomes" id="UP000760860">
    <property type="component" value="Unassembled WGS sequence"/>
</dbReference>
<evidence type="ECO:0000313" key="2">
    <source>
        <dbReference type="EMBL" id="KAG2859444.1"/>
    </source>
</evidence>
<reference evidence="5" key="1">
    <citation type="submission" date="2018-10" db="EMBL/GenBank/DDBJ databases">
        <title>Effector identification in a new, highly contiguous assembly of the strawberry crown rot pathogen Phytophthora cactorum.</title>
        <authorList>
            <person name="Armitage A.D."/>
            <person name="Nellist C.F."/>
            <person name="Bates H."/>
            <person name="Vickerstaff R.J."/>
            <person name="Harrison R.J."/>
        </authorList>
    </citation>
    <scope>NUCLEOTIDE SEQUENCE</scope>
    <source>
        <strain evidence="2">15-7</strain>
        <strain evidence="4">4032</strain>
        <strain evidence="3">4040</strain>
        <strain evidence="5">P415</strain>
        <strain evidence="6">P421</strain>
    </source>
</reference>
<dbReference type="EMBL" id="RCMG01000216">
    <property type="protein sequence ID" value="KAG2859444.1"/>
    <property type="molecule type" value="Genomic_DNA"/>
</dbReference>
<evidence type="ECO:0000313" key="6">
    <source>
        <dbReference type="EMBL" id="KAG3222602.1"/>
    </source>
</evidence>
<sequence length="40" mass="4191">MVSKQKKKRYIRKRGPDGRFVASGSDPGPGPSSSDPASGT</sequence>
<proteinExistence type="predicted"/>
<dbReference type="EMBL" id="RCMI01000196">
    <property type="protein sequence ID" value="KAG2926471.1"/>
    <property type="molecule type" value="Genomic_DNA"/>
</dbReference>
<dbReference type="EMBL" id="RCMV01000174">
    <property type="protein sequence ID" value="KAG3222602.1"/>
    <property type="molecule type" value="Genomic_DNA"/>
</dbReference>
<name>A0A8T1GDF0_9STRA</name>
<evidence type="ECO:0000256" key="1">
    <source>
        <dbReference type="SAM" id="MobiDB-lite"/>
    </source>
</evidence>
<dbReference type="Proteomes" id="UP000697107">
    <property type="component" value="Unassembled WGS sequence"/>
</dbReference>
<dbReference type="Proteomes" id="UP000735874">
    <property type="component" value="Unassembled WGS sequence"/>
</dbReference>
<feature type="compositionally biased region" description="Low complexity" evidence="1">
    <location>
        <begin position="22"/>
        <end position="40"/>
    </location>
</feature>
<evidence type="ECO:0000313" key="7">
    <source>
        <dbReference type="Proteomes" id="UP000697107"/>
    </source>
</evidence>
<evidence type="ECO:0000313" key="3">
    <source>
        <dbReference type="EMBL" id="KAG2911791.1"/>
    </source>
</evidence>
<dbReference type="EMBL" id="RCML01000093">
    <property type="protein sequence ID" value="KAG2991984.1"/>
    <property type="molecule type" value="Genomic_DNA"/>
</dbReference>
<dbReference type="Proteomes" id="UP000736787">
    <property type="component" value="Unassembled WGS sequence"/>
</dbReference>
<dbReference type="EMBL" id="RCMK01000805">
    <property type="protein sequence ID" value="KAG2911791.1"/>
    <property type="molecule type" value="Genomic_DNA"/>
</dbReference>
<feature type="region of interest" description="Disordered" evidence="1">
    <location>
        <begin position="1"/>
        <end position="40"/>
    </location>
</feature>
<comment type="caution">
    <text evidence="5">The sequence shown here is derived from an EMBL/GenBank/DDBJ whole genome shotgun (WGS) entry which is preliminary data.</text>
</comment>
<accession>A0A8T1GDF0</accession>
<evidence type="ECO:0000313" key="4">
    <source>
        <dbReference type="EMBL" id="KAG2926471.1"/>
    </source>
</evidence>